<keyword evidence="4" id="KW-0804">Transcription</keyword>
<comment type="similarity">
    <text evidence="1">Belongs to the LysR transcriptional regulatory family.</text>
</comment>
<dbReference type="EMBL" id="HG322949">
    <property type="protein sequence ID" value="CDG83930.1"/>
    <property type="molecule type" value="Genomic_DNA"/>
</dbReference>
<organism evidence="6 7">
    <name type="scientific">Janthinobacterium agaricidamnosum NBRC 102515 = DSM 9628</name>
    <dbReference type="NCBI Taxonomy" id="1349767"/>
    <lineage>
        <taxon>Bacteria</taxon>
        <taxon>Pseudomonadati</taxon>
        <taxon>Pseudomonadota</taxon>
        <taxon>Betaproteobacteria</taxon>
        <taxon>Burkholderiales</taxon>
        <taxon>Oxalobacteraceae</taxon>
        <taxon>Janthinobacterium</taxon>
    </lineage>
</organism>
<dbReference type="GO" id="GO:0006351">
    <property type="term" value="P:DNA-templated transcription"/>
    <property type="evidence" value="ECO:0007669"/>
    <property type="project" value="TreeGrafter"/>
</dbReference>
<evidence type="ECO:0000256" key="3">
    <source>
        <dbReference type="ARBA" id="ARBA00023125"/>
    </source>
</evidence>
<evidence type="ECO:0000256" key="2">
    <source>
        <dbReference type="ARBA" id="ARBA00023015"/>
    </source>
</evidence>
<proteinExistence type="inferred from homology"/>
<dbReference type="GO" id="GO:0003700">
    <property type="term" value="F:DNA-binding transcription factor activity"/>
    <property type="evidence" value="ECO:0007669"/>
    <property type="project" value="InterPro"/>
</dbReference>
<evidence type="ECO:0000313" key="7">
    <source>
        <dbReference type="Proteomes" id="UP000027604"/>
    </source>
</evidence>
<dbReference type="Gene3D" id="3.40.190.290">
    <property type="match status" value="1"/>
</dbReference>
<name>W0V8N4_9BURK</name>
<accession>W0V8N4</accession>
<dbReference type="InterPro" id="IPR036390">
    <property type="entry name" value="WH_DNA-bd_sf"/>
</dbReference>
<dbReference type="InterPro" id="IPR058163">
    <property type="entry name" value="LysR-type_TF_proteobact-type"/>
</dbReference>
<dbReference type="KEGG" id="jag:GJA_3310"/>
<evidence type="ECO:0000256" key="4">
    <source>
        <dbReference type="ARBA" id="ARBA00023163"/>
    </source>
</evidence>
<evidence type="ECO:0000313" key="6">
    <source>
        <dbReference type="EMBL" id="CDG83930.1"/>
    </source>
</evidence>
<gene>
    <name evidence="6" type="ORF">GJA_3310</name>
</gene>
<dbReference type="Proteomes" id="UP000027604">
    <property type="component" value="Chromosome I"/>
</dbReference>
<dbReference type="InterPro" id="IPR000847">
    <property type="entry name" value="LysR_HTH_N"/>
</dbReference>
<dbReference type="PANTHER" id="PTHR30537">
    <property type="entry name" value="HTH-TYPE TRANSCRIPTIONAL REGULATOR"/>
    <property type="match status" value="1"/>
</dbReference>
<dbReference type="InterPro" id="IPR005119">
    <property type="entry name" value="LysR_subst-bd"/>
</dbReference>
<dbReference type="SUPFAM" id="SSF46785">
    <property type="entry name" value="Winged helix' DNA-binding domain"/>
    <property type="match status" value="1"/>
</dbReference>
<evidence type="ECO:0000256" key="1">
    <source>
        <dbReference type="ARBA" id="ARBA00009437"/>
    </source>
</evidence>
<dbReference type="FunFam" id="3.40.190.290:FF:000001">
    <property type="entry name" value="Transcriptional regulator, LysR family"/>
    <property type="match status" value="1"/>
</dbReference>
<dbReference type="STRING" id="1349767.GJA_3310"/>
<feature type="domain" description="HTH lysR-type" evidence="5">
    <location>
        <begin position="12"/>
        <end position="64"/>
    </location>
</feature>
<dbReference type="eggNOG" id="COG0583">
    <property type="taxonomic scope" value="Bacteria"/>
</dbReference>
<dbReference type="Pfam" id="PF03466">
    <property type="entry name" value="LysR_substrate"/>
    <property type="match status" value="1"/>
</dbReference>
<sequence length="305" mass="33528">MSRQDINRSAEMAVFVEVVEWSGFSAAARRLDMTPSAVSKLIGRLETRLGARLLNRTTRQLQTTPEGAAFYAQCKRILEDIDCAEREASQGAAPRGSLRVNCFSPFGILYFLPILPEFMQRYPDITVDVAVNDIVIDLLADRADLAIRTGKLKESNLIARKLGAGPMVVVAAPAYLARHGVPATPAELASHNLLEFSFTRHMEAWPFLDGGHQVMVQPQGNAMLSDGESMRHAVLAGLGLARLSRMHVQHDIDAGRLVALLEPYNPGDIEEVHAVFVGPGTQLPARVRVMLDFLLEKIRFPGAQH</sequence>
<protein>
    <submittedName>
        <fullName evidence="6">Bacterial regulatory helix-turn-helix, lysR family protein</fullName>
    </submittedName>
</protein>
<keyword evidence="2" id="KW-0805">Transcription regulation</keyword>
<keyword evidence="7" id="KW-1185">Reference proteome</keyword>
<dbReference type="PATRIC" id="fig|1349767.4.peg.5098"/>
<dbReference type="OrthoDB" id="8954631at2"/>
<dbReference type="PROSITE" id="PS50931">
    <property type="entry name" value="HTH_LYSR"/>
    <property type="match status" value="1"/>
</dbReference>
<dbReference type="AlphaFoldDB" id="W0V8N4"/>
<dbReference type="SUPFAM" id="SSF53850">
    <property type="entry name" value="Periplasmic binding protein-like II"/>
    <property type="match status" value="1"/>
</dbReference>
<reference evidence="6 7" key="1">
    <citation type="journal article" date="2015" name="Genome Announc.">
        <title>Genome Sequence of Mushroom Soft-Rot Pathogen Janthinobacterium agaricidamnosum.</title>
        <authorList>
            <person name="Graupner K."/>
            <person name="Lackner G."/>
            <person name="Hertweck C."/>
        </authorList>
    </citation>
    <scope>NUCLEOTIDE SEQUENCE [LARGE SCALE GENOMIC DNA]</scope>
    <source>
        <strain evidence="7">NBRC 102515 / DSM 9628</strain>
    </source>
</reference>
<dbReference type="InterPro" id="IPR036388">
    <property type="entry name" value="WH-like_DNA-bd_sf"/>
</dbReference>
<dbReference type="RefSeq" id="WP_038493725.1">
    <property type="nucleotide sequence ID" value="NZ_BCTH01000027.1"/>
</dbReference>
<evidence type="ECO:0000259" key="5">
    <source>
        <dbReference type="PROSITE" id="PS50931"/>
    </source>
</evidence>
<dbReference type="PANTHER" id="PTHR30537:SF71">
    <property type="entry name" value="TRANSCRIPTIONAL REGULATORY PROTEIN"/>
    <property type="match status" value="1"/>
</dbReference>
<dbReference type="Gene3D" id="1.10.10.10">
    <property type="entry name" value="Winged helix-like DNA-binding domain superfamily/Winged helix DNA-binding domain"/>
    <property type="match status" value="1"/>
</dbReference>
<dbReference type="FunFam" id="1.10.10.10:FF:000001">
    <property type="entry name" value="LysR family transcriptional regulator"/>
    <property type="match status" value="1"/>
</dbReference>
<dbReference type="Pfam" id="PF00126">
    <property type="entry name" value="HTH_1"/>
    <property type="match status" value="1"/>
</dbReference>
<keyword evidence="3" id="KW-0238">DNA-binding</keyword>
<dbReference type="HOGENOM" id="CLU_039613_16_0_4"/>
<dbReference type="GO" id="GO:0043565">
    <property type="term" value="F:sequence-specific DNA binding"/>
    <property type="evidence" value="ECO:0007669"/>
    <property type="project" value="TreeGrafter"/>
</dbReference>